<organism evidence="1 2">
    <name type="scientific">Sulfitobacter guttiformis</name>
    <dbReference type="NCBI Taxonomy" id="74349"/>
    <lineage>
        <taxon>Bacteria</taxon>
        <taxon>Pseudomonadati</taxon>
        <taxon>Pseudomonadota</taxon>
        <taxon>Alphaproteobacteria</taxon>
        <taxon>Rhodobacterales</taxon>
        <taxon>Roseobacteraceae</taxon>
        <taxon>Sulfitobacter</taxon>
    </lineage>
</organism>
<reference evidence="1 2" key="1">
    <citation type="submission" date="2018-09" db="EMBL/GenBank/DDBJ databases">
        <title>Genomic Encyclopedia of Archaeal and Bacterial Type Strains, Phase II (KMG-II): from individual species to whole genera.</title>
        <authorList>
            <person name="Goeker M."/>
        </authorList>
    </citation>
    <scope>NUCLEOTIDE SEQUENCE [LARGE SCALE GENOMIC DNA]</scope>
    <source>
        <strain evidence="1 2">DSM 11458</strain>
    </source>
</reference>
<dbReference type="RefSeq" id="WP_025062336.1">
    <property type="nucleotide sequence ID" value="NZ_RAQK01000002.1"/>
</dbReference>
<accession>A0A420DHB3</accession>
<keyword evidence="2" id="KW-1185">Reference proteome</keyword>
<evidence type="ECO:0000313" key="1">
    <source>
        <dbReference type="EMBL" id="RKE93614.1"/>
    </source>
</evidence>
<proteinExistence type="predicted"/>
<evidence type="ECO:0000313" key="2">
    <source>
        <dbReference type="Proteomes" id="UP000284407"/>
    </source>
</evidence>
<name>A0A420DHB3_9RHOB</name>
<dbReference type="EMBL" id="RAQK01000002">
    <property type="protein sequence ID" value="RKE93614.1"/>
    <property type="molecule type" value="Genomic_DNA"/>
</dbReference>
<dbReference type="AlphaFoldDB" id="A0A420DHB3"/>
<comment type="caution">
    <text evidence="1">The sequence shown here is derived from an EMBL/GenBank/DDBJ whole genome shotgun (WGS) entry which is preliminary data.</text>
</comment>
<protein>
    <submittedName>
        <fullName evidence="1">Uncharacterized protein</fullName>
    </submittedName>
</protein>
<dbReference type="Proteomes" id="UP000284407">
    <property type="component" value="Unassembled WGS sequence"/>
</dbReference>
<gene>
    <name evidence="1" type="ORF">C8N30_2691</name>
</gene>
<sequence length="197" mass="21970">MKYSDRELLARLRKAEVITVRVATSTVAGTAEAARIETPSYIRTRIRRPDPRVVASDVARVDMLGKGPDARLYIAPDRLGGLVGREYGTPARRISKPVAPEAMDAQGRLLPKFQTTGASLEALTRSGRYFVGKPRGAKMDYEGIFERRGFGYKTMVRFQDSPARRPSLGLKKHWRETIPGLVERISEVEIAKPGNKM</sequence>